<dbReference type="PANTHER" id="PTHR47642:SF7">
    <property type="entry name" value="ATP-DEPENDENT DNA HELICASE PIF1"/>
    <property type="match status" value="1"/>
</dbReference>
<name>S7XBP2_STRMT</name>
<dbReference type="InterPro" id="IPR051055">
    <property type="entry name" value="PIF1_helicase"/>
</dbReference>
<dbReference type="Proteomes" id="UP000014970">
    <property type="component" value="Unassembled WGS sequence"/>
</dbReference>
<organism evidence="3 4">
    <name type="scientific">Streptococcus mitis 18/56</name>
    <dbReference type="NCBI Taxonomy" id="1340485"/>
    <lineage>
        <taxon>Bacteria</taxon>
        <taxon>Bacillati</taxon>
        <taxon>Bacillota</taxon>
        <taxon>Bacilli</taxon>
        <taxon>Lactobacillales</taxon>
        <taxon>Streptococcaceae</taxon>
        <taxon>Streptococcus</taxon>
        <taxon>Streptococcus mitis group</taxon>
    </lineage>
</organism>
<evidence type="ECO:0000259" key="2">
    <source>
        <dbReference type="SMART" id="SM00382"/>
    </source>
</evidence>
<evidence type="ECO:0000313" key="3">
    <source>
        <dbReference type="EMBL" id="EPR92951.1"/>
    </source>
</evidence>
<dbReference type="PATRIC" id="fig|1340485.3.peg.1913"/>
<feature type="domain" description="AAA+ ATPase" evidence="2">
    <location>
        <begin position="19"/>
        <end position="165"/>
    </location>
</feature>
<dbReference type="GO" id="GO:0006281">
    <property type="term" value="P:DNA repair"/>
    <property type="evidence" value="ECO:0007669"/>
    <property type="project" value="InterPro"/>
</dbReference>
<dbReference type="GO" id="GO:0003678">
    <property type="term" value="F:DNA helicase activity"/>
    <property type="evidence" value="ECO:0007669"/>
    <property type="project" value="InterPro"/>
</dbReference>
<dbReference type="EMBL" id="ATAA01000030">
    <property type="protein sequence ID" value="EPR92951.1"/>
    <property type="molecule type" value="Genomic_DNA"/>
</dbReference>
<evidence type="ECO:0000256" key="1">
    <source>
        <dbReference type="SAM" id="MobiDB-lite"/>
    </source>
</evidence>
<dbReference type="SMART" id="SM00382">
    <property type="entry name" value="AAA"/>
    <property type="match status" value="1"/>
</dbReference>
<proteinExistence type="predicted"/>
<evidence type="ECO:0000313" key="4">
    <source>
        <dbReference type="Proteomes" id="UP000014970"/>
    </source>
</evidence>
<protein>
    <recommendedName>
        <fullName evidence="2">AAA+ ATPase domain-containing protein</fullName>
    </recommendedName>
</protein>
<sequence>MDKVELTPSQEEALKTLESGKNVFLTGEAGTGKSFLLRHFVTKAKVTKTVLLSAPTGIASLNIQGVTLHRLFGLGTDVLSLAQAPTLTQTAETLKNADILVIDEISMCRLDVFEKVMKTLKLANPKIQVVLVGDFLQLPPVLTKDEAEVYEEHHGSRIYAFESPLWSEFSFVTKQLTEVVRQKDPTFIENLNLARRGNADCISYFNGLDTQKPKEAIAICSRNAKANSINAKRLAKINEDEFYYRAETEILQAGFKLTNAEKPMNDLIALKKGARVLLCVNIADKDLFNGQMGTILELDEDGVQVAFDNGKEAKIGKYTWSINAYETTTDEATKKKKTSLITVATFEQIPLKLGFAITIHKSQGQTYDKAVVYPSCWERGQLYVALSRVSSAQGLHLASEIKESYLVADQKVLDFYNRKDEDEKDSFVTKQAPTPTKTGRKRKFSGLDTRTVRLPVAYISFVTKLCDHLASVGAGEKELENILKSIEK</sequence>
<dbReference type="CDD" id="cd18809">
    <property type="entry name" value="SF1_C_RecD"/>
    <property type="match status" value="1"/>
</dbReference>
<dbReference type="SUPFAM" id="SSF52540">
    <property type="entry name" value="P-loop containing nucleoside triphosphate hydrolases"/>
    <property type="match status" value="2"/>
</dbReference>
<feature type="compositionally biased region" description="Polar residues" evidence="1">
    <location>
        <begin position="428"/>
        <end position="437"/>
    </location>
</feature>
<dbReference type="Gene3D" id="2.30.30.940">
    <property type="match status" value="1"/>
</dbReference>
<dbReference type="PANTHER" id="PTHR47642">
    <property type="entry name" value="ATP-DEPENDENT DNA HELICASE"/>
    <property type="match status" value="1"/>
</dbReference>
<feature type="region of interest" description="Disordered" evidence="1">
    <location>
        <begin position="424"/>
        <end position="444"/>
    </location>
</feature>
<gene>
    <name evidence="3" type="ORF">M059_09145</name>
</gene>
<dbReference type="InterPro" id="IPR010285">
    <property type="entry name" value="DNA_helicase_pif1-like_DEAD"/>
</dbReference>
<accession>S7XBP2</accession>
<reference evidence="3 4" key="1">
    <citation type="submission" date="2013-06" db="EMBL/GenBank/DDBJ databases">
        <title>Genome sequencing of Streptococcus mitis strains.</title>
        <authorList>
            <person name="Ikryannikova L.N."/>
            <person name="Ilina E.N."/>
            <person name="Kostryukova E.S."/>
            <person name="Semashko T.A."/>
            <person name="Savinova T.A."/>
            <person name="Karpova I.Y."/>
            <person name="Larin A.K."/>
            <person name="Ischenko D.S."/>
            <person name="Dubovickaya V.A."/>
            <person name="Sidorenko S.V."/>
            <person name="Govorun V.M."/>
        </authorList>
    </citation>
    <scope>NUCLEOTIDE SEQUENCE [LARGE SCALE GENOMIC DNA]</scope>
    <source>
        <strain evidence="3 4">18/56</strain>
    </source>
</reference>
<dbReference type="InterPro" id="IPR027417">
    <property type="entry name" value="P-loop_NTPase"/>
</dbReference>
<dbReference type="GO" id="GO:0000723">
    <property type="term" value="P:telomere maintenance"/>
    <property type="evidence" value="ECO:0007669"/>
    <property type="project" value="InterPro"/>
</dbReference>
<dbReference type="Gene3D" id="3.40.50.300">
    <property type="entry name" value="P-loop containing nucleotide triphosphate hydrolases"/>
    <property type="match status" value="1"/>
</dbReference>
<dbReference type="Pfam" id="PF05970">
    <property type="entry name" value="PIF1"/>
    <property type="match status" value="1"/>
</dbReference>
<dbReference type="AlphaFoldDB" id="S7XBP2"/>
<comment type="caution">
    <text evidence="3">The sequence shown here is derived from an EMBL/GenBank/DDBJ whole genome shotgun (WGS) entry which is preliminary data.</text>
</comment>
<dbReference type="InterPro" id="IPR003593">
    <property type="entry name" value="AAA+_ATPase"/>
</dbReference>